<proteinExistence type="inferred from homology"/>
<comment type="caution">
    <text evidence="5">Lacks conserved residue(s) required for the propagation of feature annotation.</text>
</comment>
<accession>A0A317VN18</accession>
<sequence length="251" mass="27636">MSSISSISLSLSLLAVGYLFRRSCTPPHRPSSATATPDRVRLLAGPITTITTHLGCLCIIYHALIALLYSESDDTYEHNTPTDPTAIHNTITLTLHRICPHPTNLPPQLFTWTPTTALCLLSIALGTTLRLAAFRSLGRNFTFELAQPDSLVTAGMYRFVQHPSYTGLWLLAAGQLGLVLRWDGAAACGMDAGTLERLSGWGGWALGALVVVLMRFTVMRIRDEERMLQTKFGGEWEGWHARTARMVPFLL</sequence>
<evidence type="ECO:0000256" key="5">
    <source>
        <dbReference type="RuleBase" id="RU362022"/>
    </source>
</evidence>
<keyword evidence="4 5" id="KW-0472">Membrane</keyword>
<keyword evidence="5 6" id="KW-0489">Methyltransferase</keyword>
<evidence type="ECO:0000256" key="4">
    <source>
        <dbReference type="ARBA" id="ARBA00023136"/>
    </source>
</evidence>
<evidence type="ECO:0000256" key="2">
    <source>
        <dbReference type="ARBA" id="ARBA00022692"/>
    </source>
</evidence>
<protein>
    <recommendedName>
        <fullName evidence="5">Protein-S-isoprenylcysteine O-methyltransferase</fullName>
        <ecNumber evidence="5">2.1.1.100</ecNumber>
    </recommendedName>
</protein>
<feature type="transmembrane region" description="Helical" evidence="5">
    <location>
        <begin position="165"/>
        <end position="182"/>
    </location>
</feature>
<keyword evidence="5" id="KW-0949">S-adenosyl-L-methionine</keyword>
<evidence type="ECO:0000313" key="7">
    <source>
        <dbReference type="Proteomes" id="UP000247233"/>
    </source>
</evidence>
<dbReference type="OrthoDB" id="422086at2759"/>
<dbReference type="Pfam" id="PF04140">
    <property type="entry name" value="ICMT"/>
    <property type="match status" value="1"/>
</dbReference>
<name>A0A317VN18_9EURO</name>
<keyword evidence="7" id="KW-1185">Reference proteome</keyword>
<dbReference type="GO" id="GO:0005789">
    <property type="term" value="C:endoplasmic reticulum membrane"/>
    <property type="evidence" value="ECO:0007669"/>
    <property type="project" value="UniProtKB-SubCell"/>
</dbReference>
<comment type="catalytic activity">
    <reaction evidence="5">
        <text>[protein]-C-terminal S-[(2E,6E)-farnesyl]-L-cysteine + S-adenosyl-L-methionine = [protein]-C-terminal S-[(2E,6E)-farnesyl]-L-cysteine methyl ester + S-adenosyl-L-homocysteine</text>
        <dbReference type="Rhea" id="RHEA:21672"/>
        <dbReference type="Rhea" id="RHEA-COMP:12125"/>
        <dbReference type="Rhea" id="RHEA-COMP:12126"/>
        <dbReference type="ChEBI" id="CHEBI:57856"/>
        <dbReference type="ChEBI" id="CHEBI:59789"/>
        <dbReference type="ChEBI" id="CHEBI:90510"/>
        <dbReference type="ChEBI" id="CHEBI:90511"/>
        <dbReference type="EC" id="2.1.1.100"/>
    </reaction>
</comment>
<dbReference type="RefSeq" id="XP_025396975.1">
    <property type="nucleotide sequence ID" value="XM_025546038.1"/>
</dbReference>
<evidence type="ECO:0000313" key="6">
    <source>
        <dbReference type="EMBL" id="PWY74328.1"/>
    </source>
</evidence>
<dbReference type="EC" id="2.1.1.100" evidence="5"/>
<keyword evidence="6" id="KW-0808">Transferase</keyword>
<dbReference type="GO" id="GO:0032259">
    <property type="term" value="P:methylation"/>
    <property type="evidence" value="ECO:0007669"/>
    <property type="project" value="UniProtKB-KW"/>
</dbReference>
<dbReference type="VEuPathDB" id="FungiDB:BO70DRAFT_388969"/>
<feature type="transmembrane region" description="Helical" evidence="5">
    <location>
        <begin position="45"/>
        <end position="69"/>
    </location>
</feature>
<comment type="similarity">
    <text evidence="5">Belongs to the class VI-like SAM-binding methyltransferase superfamily. Isoprenylcysteine carboxyl methyltransferase family.</text>
</comment>
<keyword evidence="2 5" id="KW-0812">Transmembrane</keyword>
<dbReference type="Gene3D" id="1.20.120.1630">
    <property type="match status" value="1"/>
</dbReference>
<dbReference type="GeneID" id="37068275"/>
<dbReference type="Proteomes" id="UP000247233">
    <property type="component" value="Unassembled WGS sequence"/>
</dbReference>
<comment type="subcellular location">
    <subcellularLocation>
        <location evidence="5">Endoplasmic reticulum membrane</location>
        <topology evidence="5">Multi-pass membrane protein</topology>
    </subcellularLocation>
    <subcellularLocation>
        <location evidence="1">Membrane</location>
        <topology evidence="1">Multi-pass membrane protein</topology>
    </subcellularLocation>
</comment>
<organism evidence="6 7">
    <name type="scientific">Aspergillus heteromorphus CBS 117.55</name>
    <dbReference type="NCBI Taxonomy" id="1448321"/>
    <lineage>
        <taxon>Eukaryota</taxon>
        <taxon>Fungi</taxon>
        <taxon>Dikarya</taxon>
        <taxon>Ascomycota</taxon>
        <taxon>Pezizomycotina</taxon>
        <taxon>Eurotiomycetes</taxon>
        <taxon>Eurotiomycetidae</taxon>
        <taxon>Eurotiales</taxon>
        <taxon>Aspergillaceae</taxon>
        <taxon>Aspergillus</taxon>
        <taxon>Aspergillus subgen. Circumdati</taxon>
    </lineage>
</organism>
<evidence type="ECO:0000256" key="1">
    <source>
        <dbReference type="ARBA" id="ARBA00004141"/>
    </source>
</evidence>
<dbReference type="PANTHER" id="PTHR12714:SF9">
    <property type="entry name" value="PROTEIN-S-ISOPRENYLCYSTEINE O-METHYLTRANSFERASE"/>
    <property type="match status" value="1"/>
</dbReference>
<feature type="transmembrane region" description="Helical" evidence="5">
    <location>
        <begin position="202"/>
        <end position="221"/>
    </location>
</feature>
<evidence type="ECO:0000256" key="3">
    <source>
        <dbReference type="ARBA" id="ARBA00022989"/>
    </source>
</evidence>
<comment type="caution">
    <text evidence="6">The sequence shown here is derived from an EMBL/GenBank/DDBJ whole genome shotgun (WGS) entry which is preliminary data.</text>
</comment>
<keyword evidence="5" id="KW-0256">Endoplasmic reticulum</keyword>
<dbReference type="PANTHER" id="PTHR12714">
    <property type="entry name" value="PROTEIN-S ISOPRENYLCYSTEINE O-METHYLTRANSFERASE"/>
    <property type="match status" value="1"/>
</dbReference>
<gene>
    <name evidence="6" type="ORF">BO70DRAFT_388969</name>
</gene>
<dbReference type="EMBL" id="MSFL01000023">
    <property type="protein sequence ID" value="PWY74328.1"/>
    <property type="molecule type" value="Genomic_DNA"/>
</dbReference>
<dbReference type="GO" id="GO:0004671">
    <property type="term" value="F:protein C-terminal S-isoprenylcysteine carboxyl O-methyltransferase activity"/>
    <property type="evidence" value="ECO:0007669"/>
    <property type="project" value="UniProtKB-EC"/>
</dbReference>
<dbReference type="AlphaFoldDB" id="A0A317VN18"/>
<keyword evidence="3 5" id="KW-1133">Transmembrane helix</keyword>
<dbReference type="InterPro" id="IPR007269">
    <property type="entry name" value="ICMT_MeTrfase"/>
</dbReference>
<reference evidence="6 7" key="1">
    <citation type="submission" date="2016-12" db="EMBL/GenBank/DDBJ databases">
        <title>The genomes of Aspergillus section Nigri reveals drivers in fungal speciation.</title>
        <authorList>
            <consortium name="DOE Joint Genome Institute"/>
            <person name="Vesth T.C."/>
            <person name="Nybo J."/>
            <person name="Theobald S."/>
            <person name="Brandl J."/>
            <person name="Frisvad J.C."/>
            <person name="Nielsen K.F."/>
            <person name="Lyhne E.K."/>
            <person name="Kogle M.E."/>
            <person name="Kuo A."/>
            <person name="Riley R."/>
            <person name="Clum A."/>
            <person name="Nolan M."/>
            <person name="Lipzen A."/>
            <person name="Salamov A."/>
            <person name="Henrissat B."/>
            <person name="Wiebenga A."/>
            <person name="De Vries R.P."/>
            <person name="Grigoriev I.V."/>
            <person name="Mortensen U.H."/>
            <person name="Andersen M.R."/>
            <person name="Baker S.E."/>
        </authorList>
    </citation>
    <scope>NUCLEOTIDE SEQUENCE [LARGE SCALE GENOMIC DNA]</scope>
    <source>
        <strain evidence="6 7">CBS 117.55</strain>
    </source>
</reference>
<dbReference type="STRING" id="1448321.A0A317VN18"/>